<protein>
    <submittedName>
        <fullName evidence="2">PEP-CTERM sorting domain-containing protein</fullName>
    </submittedName>
</protein>
<dbReference type="AlphaFoldDB" id="A0AAE2VEC0"/>
<feature type="domain" description="Ice-binding protein C-terminal" evidence="1">
    <location>
        <begin position="22"/>
        <end position="43"/>
    </location>
</feature>
<proteinExistence type="predicted"/>
<comment type="caution">
    <text evidence="2">The sequence shown here is derived from an EMBL/GenBank/DDBJ whole genome shotgun (WGS) entry which is preliminary data.</text>
</comment>
<dbReference type="Pfam" id="PF07589">
    <property type="entry name" value="PEP-CTERM"/>
    <property type="match status" value="1"/>
</dbReference>
<keyword evidence="3" id="KW-1185">Reference proteome</keyword>
<reference evidence="2" key="1">
    <citation type="submission" date="2021-01" db="EMBL/GenBank/DDBJ databases">
        <title>Modified the classification status of verrucomicrobia.</title>
        <authorList>
            <person name="Feng X."/>
        </authorList>
    </citation>
    <scope>NUCLEOTIDE SEQUENCE</scope>
    <source>
        <strain evidence="2">5K15</strain>
    </source>
</reference>
<sequence length="45" mass="4987">MSTGSYEIRWDSGNQGINMTVVPEPSSTALLGMSAIALFTRRRRK</sequence>
<dbReference type="NCBIfam" id="TIGR02595">
    <property type="entry name" value="PEP_CTERM"/>
    <property type="match status" value="1"/>
</dbReference>
<gene>
    <name evidence="2" type="ORF">JIN83_11710</name>
</gene>
<dbReference type="InterPro" id="IPR013424">
    <property type="entry name" value="Ice-binding_C"/>
</dbReference>
<evidence type="ECO:0000259" key="1">
    <source>
        <dbReference type="Pfam" id="PF07589"/>
    </source>
</evidence>
<dbReference type="EMBL" id="JAENIG010000007">
    <property type="protein sequence ID" value="MBK1855629.1"/>
    <property type="molecule type" value="Genomic_DNA"/>
</dbReference>
<dbReference type="Proteomes" id="UP000634206">
    <property type="component" value="Unassembled WGS sequence"/>
</dbReference>
<name>A0AAE2VEC0_9BACT</name>
<accession>A0AAE2VEC0</accession>
<organism evidence="2 3">
    <name type="scientific">Oceaniferula flava</name>
    <dbReference type="NCBI Taxonomy" id="2800421"/>
    <lineage>
        <taxon>Bacteria</taxon>
        <taxon>Pseudomonadati</taxon>
        <taxon>Verrucomicrobiota</taxon>
        <taxon>Verrucomicrobiia</taxon>
        <taxon>Verrucomicrobiales</taxon>
        <taxon>Verrucomicrobiaceae</taxon>
        <taxon>Oceaniferula</taxon>
    </lineage>
</organism>
<evidence type="ECO:0000313" key="3">
    <source>
        <dbReference type="Proteomes" id="UP000634206"/>
    </source>
</evidence>
<evidence type="ECO:0000313" key="2">
    <source>
        <dbReference type="EMBL" id="MBK1855629.1"/>
    </source>
</evidence>
<dbReference type="RefSeq" id="WP_309490243.1">
    <property type="nucleotide sequence ID" value="NZ_JAENIG010000007.1"/>
</dbReference>